<dbReference type="RefSeq" id="WP_155873141.1">
    <property type="nucleotide sequence ID" value="NZ_CP168248.1"/>
</dbReference>
<dbReference type="SUPFAM" id="SSF56655">
    <property type="entry name" value="Carbohydrate phosphatase"/>
    <property type="match status" value="1"/>
</dbReference>
<dbReference type="InterPro" id="IPR000760">
    <property type="entry name" value="Inositol_monophosphatase-like"/>
</dbReference>
<accession>A0A6I8MC11</accession>
<dbReference type="Gene3D" id="3.40.190.80">
    <property type="match status" value="1"/>
</dbReference>
<evidence type="ECO:0000256" key="7">
    <source>
        <dbReference type="PIRSR" id="PIRSR600760-2"/>
    </source>
</evidence>
<keyword evidence="5 8" id="KW-0378">Hydrolase</keyword>
<dbReference type="InterPro" id="IPR020583">
    <property type="entry name" value="Inositol_monoP_metal-BS"/>
</dbReference>
<dbReference type="PANTHER" id="PTHR20854:SF4">
    <property type="entry name" value="INOSITOL-1-MONOPHOSPHATASE-RELATED"/>
    <property type="match status" value="1"/>
</dbReference>
<dbReference type="AlphaFoldDB" id="A0A6I8MC11"/>
<dbReference type="InterPro" id="IPR020550">
    <property type="entry name" value="Inositol_monophosphatase_CS"/>
</dbReference>
<dbReference type="GO" id="GO:0046872">
    <property type="term" value="F:metal ion binding"/>
    <property type="evidence" value="ECO:0007669"/>
    <property type="project" value="UniProtKB-KW"/>
</dbReference>
<protein>
    <recommendedName>
        <fullName evidence="8">Inositol-1-monophosphatase</fullName>
        <ecNumber evidence="8">3.1.3.25</ecNumber>
    </recommendedName>
</protein>
<dbReference type="GO" id="GO:0046854">
    <property type="term" value="P:phosphatidylinositol phosphate biosynthetic process"/>
    <property type="evidence" value="ECO:0007669"/>
    <property type="project" value="InterPro"/>
</dbReference>
<dbReference type="GO" id="GO:0006020">
    <property type="term" value="P:inositol metabolic process"/>
    <property type="evidence" value="ECO:0007669"/>
    <property type="project" value="TreeGrafter"/>
</dbReference>
<feature type="binding site" evidence="7">
    <location>
        <position position="111"/>
    </location>
    <ligand>
        <name>Mg(2+)</name>
        <dbReference type="ChEBI" id="CHEBI:18420"/>
        <label>1</label>
        <note>catalytic</note>
    </ligand>
</feature>
<evidence type="ECO:0000256" key="6">
    <source>
        <dbReference type="ARBA" id="ARBA00022842"/>
    </source>
</evidence>
<feature type="binding site" evidence="7">
    <location>
        <position position="112"/>
    </location>
    <ligand>
        <name>Mg(2+)</name>
        <dbReference type="ChEBI" id="CHEBI:18420"/>
        <label>1</label>
        <note>catalytic</note>
    </ligand>
</feature>
<evidence type="ECO:0000256" key="1">
    <source>
        <dbReference type="ARBA" id="ARBA00001033"/>
    </source>
</evidence>
<feature type="binding site" evidence="7">
    <location>
        <position position="109"/>
    </location>
    <ligand>
        <name>Mg(2+)</name>
        <dbReference type="ChEBI" id="CHEBI:18420"/>
        <label>1</label>
        <note>catalytic</note>
    </ligand>
</feature>
<comment type="cofactor">
    <cofactor evidence="2 7 8">
        <name>Mg(2+)</name>
        <dbReference type="ChEBI" id="CHEBI:18420"/>
    </cofactor>
</comment>
<comment type="catalytic activity">
    <reaction evidence="1 8">
        <text>a myo-inositol phosphate + H2O = myo-inositol + phosphate</text>
        <dbReference type="Rhea" id="RHEA:24056"/>
        <dbReference type="ChEBI" id="CHEBI:15377"/>
        <dbReference type="ChEBI" id="CHEBI:17268"/>
        <dbReference type="ChEBI" id="CHEBI:43474"/>
        <dbReference type="ChEBI" id="CHEBI:84139"/>
        <dbReference type="EC" id="3.1.3.25"/>
    </reaction>
</comment>
<dbReference type="KEGG" id="crf:FRC0190_01440"/>
<dbReference type="PROSITE" id="PS00630">
    <property type="entry name" value="IMP_2"/>
    <property type="match status" value="1"/>
</dbReference>
<gene>
    <name evidence="9" type="ORF">FRC0190_01440</name>
</gene>
<sequence>MTKSVLQEHVVEQLSAKVDSLREYAELAAIAAEVACQASDHIRCTMRELGDVTAGMETKSSDVDPVTIVDKAAEHFIADALSHLRPGDGVLGEEGAESSSSTGITWIVDPIDGTVNFIYGIPQYAVSVAACIGENVVAGAVINVATSDLYVAACGSGAFVLRSDSNALKSIEASKCSDLQQALIATGFSYSSRRREDQAKLLVSLLPNVRDIRRFGSAALDLCAVAEGRVDGYYEHGLNAWDFAAGALIAQEAGAKIKRPELKLASSAGALLLASSATIFRELELQFSPFDMRK</sequence>
<dbReference type="CDD" id="cd01639">
    <property type="entry name" value="IMPase"/>
    <property type="match status" value="1"/>
</dbReference>
<evidence type="ECO:0000256" key="5">
    <source>
        <dbReference type="ARBA" id="ARBA00022801"/>
    </source>
</evidence>
<dbReference type="PANTHER" id="PTHR20854">
    <property type="entry name" value="INOSITOL MONOPHOSPHATASE"/>
    <property type="match status" value="1"/>
</dbReference>
<dbReference type="PROSITE" id="PS00629">
    <property type="entry name" value="IMP_1"/>
    <property type="match status" value="1"/>
</dbReference>
<dbReference type="EC" id="3.1.3.25" evidence="8"/>
<dbReference type="Proteomes" id="UP000423525">
    <property type="component" value="Chromosome"/>
</dbReference>
<dbReference type="GO" id="GO:0008934">
    <property type="term" value="F:inositol monophosphate 1-phosphatase activity"/>
    <property type="evidence" value="ECO:0007669"/>
    <property type="project" value="InterPro"/>
</dbReference>
<evidence type="ECO:0000256" key="2">
    <source>
        <dbReference type="ARBA" id="ARBA00001946"/>
    </source>
</evidence>
<evidence type="ECO:0000313" key="10">
    <source>
        <dbReference type="Proteomes" id="UP000423525"/>
    </source>
</evidence>
<name>A0A6I8MC11_9CORY</name>
<evidence type="ECO:0000256" key="3">
    <source>
        <dbReference type="ARBA" id="ARBA00009759"/>
    </source>
</evidence>
<dbReference type="Pfam" id="PF00459">
    <property type="entry name" value="Inositol_P"/>
    <property type="match status" value="1"/>
</dbReference>
<dbReference type="Gene3D" id="3.30.540.10">
    <property type="entry name" value="Fructose-1,6-Bisphosphatase, subunit A, domain 1"/>
    <property type="match status" value="1"/>
</dbReference>
<organism evidence="9 10">
    <name type="scientific">Corynebacterium rouxii</name>
    <dbReference type="NCBI Taxonomy" id="2719119"/>
    <lineage>
        <taxon>Bacteria</taxon>
        <taxon>Bacillati</taxon>
        <taxon>Actinomycetota</taxon>
        <taxon>Actinomycetes</taxon>
        <taxon>Mycobacteriales</taxon>
        <taxon>Corynebacteriaceae</taxon>
        <taxon>Corynebacterium</taxon>
    </lineage>
</organism>
<comment type="similarity">
    <text evidence="3 8">Belongs to the inositol monophosphatase superfamily.</text>
</comment>
<evidence type="ECO:0000313" key="9">
    <source>
        <dbReference type="EMBL" id="VZH85481.1"/>
    </source>
</evidence>
<feature type="binding site" evidence="7">
    <location>
        <position position="242"/>
    </location>
    <ligand>
        <name>Mg(2+)</name>
        <dbReference type="ChEBI" id="CHEBI:18420"/>
        <label>1</label>
        <note>catalytic</note>
    </ligand>
</feature>
<evidence type="ECO:0000256" key="8">
    <source>
        <dbReference type="RuleBase" id="RU364068"/>
    </source>
</evidence>
<proteinExistence type="inferred from homology"/>
<dbReference type="InterPro" id="IPR033942">
    <property type="entry name" value="IMPase"/>
</dbReference>
<keyword evidence="4 7" id="KW-0479">Metal-binding</keyword>
<dbReference type="GO" id="GO:0007165">
    <property type="term" value="P:signal transduction"/>
    <property type="evidence" value="ECO:0007669"/>
    <property type="project" value="TreeGrafter"/>
</dbReference>
<dbReference type="EMBL" id="LR738855">
    <property type="protein sequence ID" value="VZH85481.1"/>
    <property type="molecule type" value="Genomic_DNA"/>
</dbReference>
<dbReference type="PRINTS" id="PR00377">
    <property type="entry name" value="IMPHPHTASES"/>
</dbReference>
<evidence type="ECO:0000256" key="4">
    <source>
        <dbReference type="ARBA" id="ARBA00022723"/>
    </source>
</evidence>
<reference evidence="9 10" key="1">
    <citation type="submission" date="2019-11" db="EMBL/GenBank/DDBJ databases">
        <authorList>
            <person name="Brisse S."/>
        </authorList>
    </citation>
    <scope>NUCLEOTIDE SEQUENCE [LARGE SCALE GENOMIC DNA]</scope>
    <source>
        <strain evidence="9">FRC0190</strain>
    </source>
</reference>
<feature type="binding site" evidence="7">
    <location>
        <position position="93"/>
    </location>
    <ligand>
        <name>Mg(2+)</name>
        <dbReference type="ChEBI" id="CHEBI:18420"/>
        <label>2</label>
    </ligand>
</feature>
<keyword evidence="6 7" id="KW-0460">Magnesium</keyword>